<comment type="caution">
    <text evidence="1">The sequence shown here is derived from an EMBL/GenBank/DDBJ whole genome shotgun (WGS) entry which is preliminary data.</text>
</comment>
<proteinExistence type="predicted"/>
<accession>A0A1B8U2I2</accession>
<dbReference type="EMBL" id="LSFL01000019">
    <property type="protein sequence ID" value="OBY66076.1"/>
    <property type="molecule type" value="Genomic_DNA"/>
</dbReference>
<evidence type="ECO:0000313" key="2">
    <source>
        <dbReference type="Proteomes" id="UP000092612"/>
    </source>
</evidence>
<sequence>MIKVIELSVVFPNAVKGVCTRFVAWFSKFKPNRKSARTFASKLKASNKVYTLLPPVILFR</sequence>
<dbReference type="AlphaFoldDB" id="A0A1B8U2I2"/>
<name>A0A1B8U2I2_9FLAO</name>
<protein>
    <submittedName>
        <fullName evidence="1">Uncharacterized protein</fullName>
    </submittedName>
</protein>
<reference evidence="2" key="1">
    <citation type="submission" date="2016-02" db="EMBL/GenBank/DDBJ databases">
        <title>Paenibacillus sp. LPB0068, isolated from Crassostrea gigas.</title>
        <authorList>
            <person name="Shin S.-K."/>
            <person name="Yi H."/>
        </authorList>
    </citation>
    <scope>NUCLEOTIDE SEQUENCE [LARGE SCALE GENOMIC DNA]</scope>
    <source>
        <strain evidence="2">KCTC 23969</strain>
    </source>
</reference>
<dbReference type="Proteomes" id="UP000092612">
    <property type="component" value="Unassembled WGS sequence"/>
</dbReference>
<evidence type="ECO:0000313" key="1">
    <source>
        <dbReference type="EMBL" id="OBY66076.1"/>
    </source>
</evidence>
<gene>
    <name evidence="1" type="ORF">LPB301_07255</name>
</gene>
<keyword evidence="2" id="KW-1185">Reference proteome</keyword>
<organism evidence="1 2">
    <name type="scientific">Polaribacter reichenbachii</name>
    <dbReference type="NCBI Taxonomy" id="996801"/>
    <lineage>
        <taxon>Bacteria</taxon>
        <taxon>Pseudomonadati</taxon>
        <taxon>Bacteroidota</taxon>
        <taxon>Flavobacteriia</taxon>
        <taxon>Flavobacteriales</taxon>
        <taxon>Flavobacteriaceae</taxon>
    </lineage>
</organism>